<sequence length="203" mass="22607">MKGLLIALLLTVGVGSAFGQYQEKVHYTVVSETATAAPTVTEFFSMYCGHCFQFEPMMPQLKAGLKMGTKFEKSHVDYIPHDNPTMQAGIVQAFVIMENMGAKGAELLQYFFDQIHVKMRTVDDMSTLKKMFEEKGVSKAEVDKYFADKTLQAKAKKMAREWEAKGIGSVPSLVVNGKYLVNMGSVKSLPELLALVNYLVDKK</sequence>
<feature type="domain" description="Thioredoxin-like fold" evidence="3">
    <location>
        <begin position="35"/>
        <end position="188"/>
    </location>
</feature>
<evidence type="ECO:0000313" key="5">
    <source>
        <dbReference type="Proteomes" id="UP000075583"/>
    </source>
</evidence>
<organism evidence="4 5">
    <name type="scientific">Roseivirga ehrenbergii (strain DSM 102268 / JCM 13514 / KCTC 12282 / NCIMB 14502 / KMM 6017)</name>
    <dbReference type="NCBI Taxonomy" id="279360"/>
    <lineage>
        <taxon>Bacteria</taxon>
        <taxon>Pseudomonadati</taxon>
        <taxon>Bacteroidota</taxon>
        <taxon>Cytophagia</taxon>
        <taxon>Cytophagales</taxon>
        <taxon>Roseivirgaceae</taxon>
        <taxon>Roseivirga</taxon>
    </lineage>
</organism>
<dbReference type="Pfam" id="PF13462">
    <property type="entry name" value="Thioredoxin_4"/>
    <property type="match status" value="1"/>
</dbReference>
<dbReference type="SUPFAM" id="SSF52833">
    <property type="entry name" value="Thioredoxin-like"/>
    <property type="match status" value="1"/>
</dbReference>
<gene>
    <name evidence="4" type="ORF">MB14_15100</name>
</gene>
<accession>A0A150XQS5</accession>
<dbReference type="AlphaFoldDB" id="A0A150XQS5"/>
<name>A0A150XQS5_ROSEK</name>
<dbReference type="PANTHER" id="PTHR35891:SF2">
    <property type="entry name" value="THIOL:DISULFIDE INTERCHANGE PROTEIN DSBA"/>
    <property type="match status" value="1"/>
</dbReference>
<dbReference type="OrthoDB" id="9784896at2"/>
<keyword evidence="5" id="KW-1185">Reference proteome</keyword>
<dbReference type="InterPro" id="IPR023205">
    <property type="entry name" value="DsbA/DsbL"/>
</dbReference>
<dbReference type="PROSITE" id="PS00194">
    <property type="entry name" value="THIOREDOXIN_1"/>
    <property type="match status" value="1"/>
</dbReference>
<dbReference type="Gene3D" id="3.40.30.10">
    <property type="entry name" value="Glutaredoxin"/>
    <property type="match status" value="1"/>
</dbReference>
<dbReference type="Proteomes" id="UP000075583">
    <property type="component" value="Unassembled WGS sequence"/>
</dbReference>
<dbReference type="InterPro" id="IPR050824">
    <property type="entry name" value="Thiol_disulfide_DsbA"/>
</dbReference>
<dbReference type="InterPro" id="IPR012336">
    <property type="entry name" value="Thioredoxin-like_fold"/>
</dbReference>
<evidence type="ECO:0000256" key="2">
    <source>
        <dbReference type="ARBA" id="ARBA00023284"/>
    </source>
</evidence>
<dbReference type="EMBL" id="LQZQ01000003">
    <property type="protein sequence ID" value="KYG81099.1"/>
    <property type="molecule type" value="Genomic_DNA"/>
</dbReference>
<dbReference type="PIRSF" id="PIRSF001488">
    <property type="entry name" value="Tdi_protein"/>
    <property type="match status" value="1"/>
</dbReference>
<dbReference type="PANTHER" id="PTHR35891">
    <property type="entry name" value="THIOL:DISULFIDE INTERCHANGE PROTEIN DSBA"/>
    <property type="match status" value="1"/>
</dbReference>
<dbReference type="CDD" id="cd03019">
    <property type="entry name" value="DsbA_DsbA"/>
    <property type="match status" value="1"/>
</dbReference>
<evidence type="ECO:0000259" key="3">
    <source>
        <dbReference type="Pfam" id="PF13462"/>
    </source>
</evidence>
<dbReference type="InterPro" id="IPR036249">
    <property type="entry name" value="Thioredoxin-like_sf"/>
</dbReference>
<dbReference type="RefSeq" id="WP_062589758.1">
    <property type="nucleotide sequence ID" value="NZ_LQZQ01000003.1"/>
</dbReference>
<keyword evidence="1" id="KW-0732">Signal</keyword>
<dbReference type="STRING" id="279360.MB14_15100"/>
<proteinExistence type="predicted"/>
<reference evidence="4" key="1">
    <citation type="submission" date="2016-01" db="EMBL/GenBank/DDBJ databases">
        <title>Genome sequencing of Roseivirga ehrenbergii KMM 6017.</title>
        <authorList>
            <person name="Selvaratnam C."/>
            <person name="Thevarajoo S."/>
            <person name="Goh K.M."/>
            <person name="Ee R."/>
            <person name="Chan K.-G."/>
            <person name="Chong C.S."/>
        </authorList>
    </citation>
    <scope>NUCLEOTIDE SEQUENCE [LARGE SCALE GENOMIC DNA]</scope>
    <source>
        <strain evidence="4">KMM 6017</strain>
    </source>
</reference>
<keyword evidence="2" id="KW-0676">Redox-active center</keyword>
<evidence type="ECO:0000256" key="1">
    <source>
        <dbReference type="ARBA" id="ARBA00022729"/>
    </source>
</evidence>
<evidence type="ECO:0000313" key="4">
    <source>
        <dbReference type="EMBL" id="KYG81099.1"/>
    </source>
</evidence>
<comment type="caution">
    <text evidence="4">The sequence shown here is derived from an EMBL/GenBank/DDBJ whole genome shotgun (WGS) entry which is preliminary data.</text>
</comment>
<protein>
    <recommendedName>
        <fullName evidence="3">Thioredoxin-like fold domain-containing protein</fullName>
    </recommendedName>
</protein>
<dbReference type="InterPro" id="IPR017937">
    <property type="entry name" value="Thioredoxin_CS"/>
</dbReference>